<dbReference type="PANTHER" id="PTHR34289:SF3">
    <property type="entry name" value="PROTEIN, PUTATIVE (DUF819)-RELATED"/>
    <property type="match status" value="1"/>
</dbReference>
<feature type="transmembrane region" description="Helical" evidence="2">
    <location>
        <begin position="91"/>
        <end position="118"/>
    </location>
</feature>
<dbReference type="OrthoDB" id="45797at2759"/>
<protein>
    <submittedName>
        <fullName evidence="3">Uncharacterized protein</fullName>
    </submittedName>
</protein>
<evidence type="ECO:0000313" key="3">
    <source>
        <dbReference type="EMBL" id="CAA7406799.1"/>
    </source>
</evidence>
<evidence type="ECO:0000313" key="4">
    <source>
        <dbReference type="Proteomes" id="UP000663760"/>
    </source>
</evidence>
<evidence type="ECO:0000256" key="1">
    <source>
        <dbReference type="SAM" id="MobiDB-lite"/>
    </source>
</evidence>
<feature type="transmembrane region" description="Helical" evidence="2">
    <location>
        <begin position="130"/>
        <end position="150"/>
    </location>
</feature>
<feature type="transmembrane region" description="Helical" evidence="2">
    <location>
        <begin position="417"/>
        <end position="444"/>
    </location>
</feature>
<feature type="transmembrane region" description="Helical" evidence="2">
    <location>
        <begin position="225"/>
        <end position="247"/>
    </location>
</feature>
<keyword evidence="2" id="KW-0812">Transmembrane</keyword>
<dbReference type="PANTHER" id="PTHR34289">
    <property type="entry name" value="PROTEIN, PUTATIVE (DUF819)-RELATED"/>
    <property type="match status" value="1"/>
</dbReference>
<feature type="region of interest" description="Disordered" evidence="1">
    <location>
        <begin position="35"/>
        <end position="54"/>
    </location>
</feature>
<dbReference type="InterPro" id="IPR008537">
    <property type="entry name" value="DUF819"/>
</dbReference>
<sequence>MAAALCSTSLWSDPPAVPNAGGCIIRSRAGRSPALDCHRRSHPRSGLPAGSVTSVVTSGKLPPRRDVSTRVYGSLLIGGGGGPLVSPSDQWGMWTALFATGAFGICGALVSTLVGLAASSLGIVSSQAPAYNVVLEYLLPLSIPLLLFNADLRLILRSTGTLLLAFLLGSVATIAGTIVAYLLVPMRSLGQDSWKIAAALMSRHIGGAVNYVAVSEALGTSPSVLAAGLAADNIICAIYFTTIFALASKISPEDSTPNKDALLAAEASTGGKLSVLQAASALAVSFAICKFSTYLTKALGFQGGNLPCITAIVVALATLFPAQLRTLAPTGEAIALILMQVFFAVVGANGSIWNVINTTPGVFAFAFVQLVVHLAIILGVGKLLGLERKLLLLASNANVGGPTTACGMATAKGWSSLIVPAILAGIFGISIATFLGIGFGVFVLKNL</sequence>
<gene>
    <name evidence="3" type="ORF">SI8410_13017477</name>
</gene>
<feature type="transmembrane region" description="Helical" evidence="2">
    <location>
        <begin position="162"/>
        <end position="184"/>
    </location>
</feature>
<reference evidence="3" key="1">
    <citation type="submission" date="2020-02" db="EMBL/GenBank/DDBJ databases">
        <authorList>
            <person name="Scholz U."/>
            <person name="Mascher M."/>
            <person name="Fiebig A."/>
        </authorList>
    </citation>
    <scope>NUCLEOTIDE SEQUENCE</scope>
</reference>
<keyword evidence="4" id="KW-1185">Reference proteome</keyword>
<dbReference type="Proteomes" id="UP000663760">
    <property type="component" value="Chromosome 13"/>
</dbReference>
<organism evidence="3 4">
    <name type="scientific">Spirodela intermedia</name>
    <name type="common">Intermediate duckweed</name>
    <dbReference type="NCBI Taxonomy" id="51605"/>
    <lineage>
        <taxon>Eukaryota</taxon>
        <taxon>Viridiplantae</taxon>
        <taxon>Streptophyta</taxon>
        <taxon>Embryophyta</taxon>
        <taxon>Tracheophyta</taxon>
        <taxon>Spermatophyta</taxon>
        <taxon>Magnoliopsida</taxon>
        <taxon>Liliopsida</taxon>
        <taxon>Araceae</taxon>
        <taxon>Lemnoideae</taxon>
        <taxon>Spirodela</taxon>
    </lineage>
</organism>
<name>A0A7I8L9Y8_SPIIN</name>
<dbReference type="AlphaFoldDB" id="A0A7I8L9Y8"/>
<accession>A0A7I8L9Y8</accession>
<feature type="transmembrane region" description="Helical" evidence="2">
    <location>
        <begin position="334"/>
        <end position="356"/>
    </location>
</feature>
<feature type="transmembrane region" description="Helical" evidence="2">
    <location>
        <begin position="362"/>
        <end position="384"/>
    </location>
</feature>
<proteinExistence type="predicted"/>
<keyword evidence="2" id="KW-1133">Transmembrane helix</keyword>
<evidence type="ECO:0000256" key="2">
    <source>
        <dbReference type="SAM" id="Phobius"/>
    </source>
</evidence>
<dbReference type="EMBL" id="LR746276">
    <property type="protein sequence ID" value="CAA7406799.1"/>
    <property type="molecule type" value="Genomic_DNA"/>
</dbReference>
<keyword evidence="2" id="KW-0472">Membrane</keyword>
<dbReference type="Pfam" id="PF05684">
    <property type="entry name" value="DUF819"/>
    <property type="match status" value="1"/>
</dbReference>
<feature type="transmembrane region" description="Helical" evidence="2">
    <location>
        <begin position="301"/>
        <end position="322"/>
    </location>
</feature>